<accession>A0ABM0JW83</accession>
<keyword evidence="2" id="KW-1185">Reference proteome</keyword>
<gene>
    <name evidence="3" type="primary">LOC101845254</name>
</gene>
<feature type="compositionally biased region" description="Low complexity" evidence="1">
    <location>
        <begin position="47"/>
        <end position="62"/>
    </location>
</feature>
<organism evidence="2 3">
    <name type="scientific">Aplysia californica</name>
    <name type="common">California sea hare</name>
    <dbReference type="NCBI Taxonomy" id="6500"/>
    <lineage>
        <taxon>Eukaryota</taxon>
        <taxon>Metazoa</taxon>
        <taxon>Spiralia</taxon>
        <taxon>Lophotrochozoa</taxon>
        <taxon>Mollusca</taxon>
        <taxon>Gastropoda</taxon>
        <taxon>Heterobranchia</taxon>
        <taxon>Euthyneura</taxon>
        <taxon>Tectipleura</taxon>
        <taxon>Aplysiida</taxon>
        <taxon>Aplysioidea</taxon>
        <taxon>Aplysiidae</taxon>
        <taxon>Aplysia</taxon>
    </lineage>
</organism>
<evidence type="ECO:0000256" key="1">
    <source>
        <dbReference type="SAM" id="MobiDB-lite"/>
    </source>
</evidence>
<dbReference type="GeneID" id="101845254"/>
<protein>
    <submittedName>
        <fullName evidence="3">Uncharacterized protein LOC101845254</fullName>
    </submittedName>
</protein>
<proteinExistence type="predicted"/>
<reference evidence="3" key="1">
    <citation type="submission" date="2025-08" db="UniProtKB">
        <authorList>
            <consortium name="RefSeq"/>
        </authorList>
    </citation>
    <scope>IDENTIFICATION</scope>
</reference>
<dbReference type="Proteomes" id="UP000694888">
    <property type="component" value="Unplaced"/>
</dbReference>
<name>A0ABM0JW83_APLCA</name>
<feature type="region of interest" description="Disordered" evidence="1">
    <location>
        <begin position="47"/>
        <end position="109"/>
    </location>
</feature>
<evidence type="ECO:0000313" key="2">
    <source>
        <dbReference type="Proteomes" id="UP000694888"/>
    </source>
</evidence>
<feature type="compositionally biased region" description="Basic residues" evidence="1">
    <location>
        <begin position="63"/>
        <end position="74"/>
    </location>
</feature>
<sequence length="229" mass="24672">MLDAAAAAAVATTLRLSRLPRGTMLGIVVSLVLASLVLCVACDLPSSSSSSSSSSTSSSASSHHLHRSHTHPHTHHTDVSSHTEQQATPLPVPAPIPPPEYKSSSRPPPVKPTVNITAVFEERDLDDFVPIFERALQNIRNESKSFTWAGHALSASHDMKTMITKMCTHFQGDRSHARLLIVFGRVQTVQTVNLLSEALGIPVLGYMLDKGDGYVQVCASVWKICQGCN</sequence>
<feature type="compositionally biased region" description="Pro residues" evidence="1">
    <location>
        <begin position="90"/>
        <end position="109"/>
    </location>
</feature>
<dbReference type="RefSeq" id="XP_005102967.3">
    <property type="nucleotide sequence ID" value="XM_005102910.3"/>
</dbReference>
<evidence type="ECO:0000313" key="3">
    <source>
        <dbReference type="RefSeq" id="XP_005102967.3"/>
    </source>
</evidence>